<feature type="non-terminal residue" evidence="1">
    <location>
        <position position="1"/>
    </location>
</feature>
<dbReference type="Proteomes" id="UP000428333">
    <property type="component" value="Linkage Group LG06"/>
</dbReference>
<name>A0A6A4LDW1_9ERIC</name>
<protein>
    <submittedName>
        <fullName evidence="1">Uncharacterized protein</fullName>
    </submittedName>
</protein>
<comment type="caution">
    <text evidence="1">The sequence shown here is derived from an EMBL/GenBank/DDBJ whole genome shotgun (WGS) entry which is preliminary data.</text>
</comment>
<keyword evidence="2" id="KW-1185">Reference proteome</keyword>
<gene>
    <name evidence="1" type="ORF">C3L33_10627</name>
</gene>
<dbReference type="AlphaFoldDB" id="A0A6A4LDW1"/>
<dbReference type="EMBL" id="QEFC01001496">
    <property type="protein sequence ID" value="KAE9457483.1"/>
    <property type="molecule type" value="Genomic_DNA"/>
</dbReference>
<sequence>ELRNQGDPNKEEGAFSNLEKQIKDSETYCLVAKDLEDVALNDSIPIEMKISV</sequence>
<reference evidence="1 2" key="1">
    <citation type="journal article" date="2019" name="Genome Biol. Evol.">
        <title>The Rhododendron genome and chromosomal organization provide insight into shared whole-genome duplications across the heath family (Ericaceae).</title>
        <authorList>
            <person name="Soza V.L."/>
            <person name="Lindsley D."/>
            <person name="Waalkes A."/>
            <person name="Ramage E."/>
            <person name="Patwardhan R.P."/>
            <person name="Burton J.N."/>
            <person name="Adey A."/>
            <person name="Kumar A."/>
            <person name="Qiu R."/>
            <person name="Shendure J."/>
            <person name="Hall B."/>
        </authorList>
    </citation>
    <scope>NUCLEOTIDE SEQUENCE [LARGE SCALE GENOMIC DNA]</scope>
    <source>
        <strain evidence="1">RSF 1966-606</strain>
    </source>
</reference>
<accession>A0A6A4LDW1</accession>
<dbReference type="OrthoDB" id="1671523at2759"/>
<evidence type="ECO:0000313" key="1">
    <source>
        <dbReference type="EMBL" id="KAE9457483.1"/>
    </source>
</evidence>
<evidence type="ECO:0000313" key="2">
    <source>
        <dbReference type="Proteomes" id="UP000428333"/>
    </source>
</evidence>
<proteinExistence type="predicted"/>
<organism evidence="1 2">
    <name type="scientific">Rhododendron williamsianum</name>
    <dbReference type="NCBI Taxonomy" id="262921"/>
    <lineage>
        <taxon>Eukaryota</taxon>
        <taxon>Viridiplantae</taxon>
        <taxon>Streptophyta</taxon>
        <taxon>Embryophyta</taxon>
        <taxon>Tracheophyta</taxon>
        <taxon>Spermatophyta</taxon>
        <taxon>Magnoliopsida</taxon>
        <taxon>eudicotyledons</taxon>
        <taxon>Gunneridae</taxon>
        <taxon>Pentapetalae</taxon>
        <taxon>asterids</taxon>
        <taxon>Ericales</taxon>
        <taxon>Ericaceae</taxon>
        <taxon>Ericoideae</taxon>
        <taxon>Rhodoreae</taxon>
        <taxon>Rhododendron</taxon>
    </lineage>
</organism>